<dbReference type="RefSeq" id="WP_339124792.1">
    <property type="nucleotide sequence ID" value="NZ_BAABKS010000100.1"/>
</dbReference>
<comment type="caution">
    <text evidence="2">The sequence shown here is derived from an EMBL/GenBank/DDBJ whole genome shotgun (WGS) entry which is preliminary data.</text>
</comment>
<feature type="compositionally biased region" description="Low complexity" evidence="1">
    <location>
        <begin position="152"/>
        <end position="169"/>
    </location>
</feature>
<organism evidence="2 3">
    <name type="scientific">Pseudonocardia benzenivorans</name>
    <dbReference type="NCBI Taxonomy" id="228005"/>
    <lineage>
        <taxon>Bacteria</taxon>
        <taxon>Bacillati</taxon>
        <taxon>Actinomycetota</taxon>
        <taxon>Actinomycetes</taxon>
        <taxon>Pseudonocardiales</taxon>
        <taxon>Pseudonocardiaceae</taxon>
        <taxon>Pseudonocardia</taxon>
    </lineage>
</organism>
<protein>
    <submittedName>
        <fullName evidence="2">Uncharacterized protein</fullName>
    </submittedName>
</protein>
<evidence type="ECO:0000313" key="2">
    <source>
        <dbReference type="EMBL" id="MFD1236203.1"/>
    </source>
</evidence>
<sequence length="176" mass="18800">MVVPDLGDAVIEVVSDLTEMLIALVDETLESELPSVLADGFGLEALDRIWVLLKPTQERTAPRLFAPEWRAEYLRLSVVELHAADLATMGEAIRALGAGLLTGDPQITGALVDFSDAAPPAAVAGTTPADIIASFARLHGLLDLAWTTMPNASTSSSIRPAPPRSSSWIPRRRPHT</sequence>
<gene>
    <name evidence="2" type="ORF">ACFQ34_23175</name>
</gene>
<evidence type="ECO:0000256" key="1">
    <source>
        <dbReference type="SAM" id="MobiDB-lite"/>
    </source>
</evidence>
<name>A0ABW3VNE6_9PSEU</name>
<evidence type="ECO:0000313" key="3">
    <source>
        <dbReference type="Proteomes" id="UP001597182"/>
    </source>
</evidence>
<keyword evidence="3" id="KW-1185">Reference proteome</keyword>
<reference evidence="3" key="1">
    <citation type="journal article" date="2019" name="Int. J. Syst. Evol. Microbiol.">
        <title>The Global Catalogue of Microorganisms (GCM) 10K type strain sequencing project: providing services to taxonomists for standard genome sequencing and annotation.</title>
        <authorList>
            <consortium name="The Broad Institute Genomics Platform"/>
            <consortium name="The Broad Institute Genome Sequencing Center for Infectious Disease"/>
            <person name="Wu L."/>
            <person name="Ma J."/>
        </authorList>
    </citation>
    <scope>NUCLEOTIDE SEQUENCE [LARGE SCALE GENOMIC DNA]</scope>
    <source>
        <strain evidence="3">CCUG 49018</strain>
    </source>
</reference>
<accession>A0ABW3VNE6</accession>
<proteinExistence type="predicted"/>
<dbReference type="Proteomes" id="UP001597182">
    <property type="component" value="Unassembled WGS sequence"/>
</dbReference>
<feature type="region of interest" description="Disordered" evidence="1">
    <location>
        <begin position="152"/>
        <end position="176"/>
    </location>
</feature>
<dbReference type="EMBL" id="JBHTMB010000208">
    <property type="protein sequence ID" value="MFD1236203.1"/>
    <property type="molecule type" value="Genomic_DNA"/>
</dbReference>